<dbReference type="EMBL" id="LAVV01014938">
    <property type="protein sequence ID" value="KNZ44302.1"/>
    <property type="molecule type" value="Genomic_DNA"/>
</dbReference>
<organism evidence="2 3">
    <name type="scientific">Puccinia sorghi</name>
    <dbReference type="NCBI Taxonomy" id="27349"/>
    <lineage>
        <taxon>Eukaryota</taxon>
        <taxon>Fungi</taxon>
        <taxon>Dikarya</taxon>
        <taxon>Basidiomycota</taxon>
        <taxon>Pucciniomycotina</taxon>
        <taxon>Pucciniomycetes</taxon>
        <taxon>Pucciniales</taxon>
        <taxon>Pucciniaceae</taxon>
        <taxon>Puccinia</taxon>
    </lineage>
</organism>
<dbReference type="AlphaFoldDB" id="A0A0L6U7H6"/>
<feature type="compositionally biased region" description="Polar residues" evidence="1">
    <location>
        <begin position="56"/>
        <end position="66"/>
    </location>
</feature>
<evidence type="ECO:0000313" key="3">
    <source>
        <dbReference type="Proteomes" id="UP000037035"/>
    </source>
</evidence>
<comment type="caution">
    <text evidence="2">The sequence shown here is derived from an EMBL/GenBank/DDBJ whole genome shotgun (WGS) entry which is preliminary data.</text>
</comment>
<protein>
    <submittedName>
        <fullName evidence="2">Uncharacterized protein</fullName>
    </submittedName>
</protein>
<feature type="compositionally biased region" description="Low complexity" evidence="1">
    <location>
        <begin position="73"/>
        <end position="91"/>
    </location>
</feature>
<reference evidence="2 3" key="1">
    <citation type="submission" date="2015-08" db="EMBL/GenBank/DDBJ databases">
        <title>Next Generation Sequencing and Analysis of the Genome of Puccinia sorghi L Schw, the Causal Agent of Maize Common Rust.</title>
        <authorList>
            <person name="Rochi L."/>
            <person name="Burguener G."/>
            <person name="Darino M."/>
            <person name="Turjanski A."/>
            <person name="Kreff E."/>
            <person name="Dieguez M.J."/>
            <person name="Sacco F."/>
        </authorList>
    </citation>
    <scope>NUCLEOTIDE SEQUENCE [LARGE SCALE GENOMIC DNA]</scope>
    <source>
        <strain evidence="2 3">RO10H11247</strain>
    </source>
</reference>
<name>A0A0L6U7H6_9BASI</name>
<feature type="compositionally biased region" description="Polar residues" evidence="1">
    <location>
        <begin position="234"/>
        <end position="251"/>
    </location>
</feature>
<feature type="compositionally biased region" description="Low complexity" evidence="1">
    <location>
        <begin position="161"/>
        <end position="171"/>
    </location>
</feature>
<dbReference type="OrthoDB" id="2504223at2759"/>
<feature type="region of interest" description="Disordered" evidence="1">
    <location>
        <begin position="1"/>
        <end position="108"/>
    </location>
</feature>
<feature type="compositionally biased region" description="Low complexity" evidence="1">
    <location>
        <begin position="554"/>
        <end position="570"/>
    </location>
</feature>
<gene>
    <name evidence="2" type="ORF">VP01_92g7</name>
</gene>
<accession>A0A0L6U7H6</accession>
<feature type="compositionally biased region" description="Polar residues" evidence="1">
    <location>
        <begin position="384"/>
        <end position="402"/>
    </location>
</feature>
<keyword evidence="3" id="KW-1185">Reference proteome</keyword>
<dbReference type="Proteomes" id="UP000037035">
    <property type="component" value="Unassembled WGS sequence"/>
</dbReference>
<feature type="compositionally biased region" description="Polar residues" evidence="1">
    <location>
        <begin position="317"/>
        <end position="336"/>
    </location>
</feature>
<feature type="compositionally biased region" description="Polar residues" evidence="1">
    <location>
        <begin position="428"/>
        <end position="442"/>
    </location>
</feature>
<evidence type="ECO:0000313" key="2">
    <source>
        <dbReference type="EMBL" id="KNZ44302.1"/>
    </source>
</evidence>
<feature type="compositionally biased region" description="Polar residues" evidence="1">
    <location>
        <begin position="258"/>
        <end position="284"/>
    </location>
</feature>
<evidence type="ECO:0000256" key="1">
    <source>
        <dbReference type="SAM" id="MobiDB-lite"/>
    </source>
</evidence>
<feature type="region of interest" description="Disordered" evidence="1">
    <location>
        <begin position="466"/>
        <end position="492"/>
    </location>
</feature>
<dbReference type="VEuPathDB" id="FungiDB:VP01_92g7"/>
<feature type="compositionally biased region" description="Polar residues" evidence="1">
    <location>
        <begin position="352"/>
        <end position="364"/>
    </location>
</feature>
<sequence length="652" mass="70597">MSKKNSISHSKKKSFNPFVRAHSPHSLPEPTSSPPEKPTDQASKQKKLKTTKKQQYSGAKKNNLSPSHYLPKSLTLSTTDNTNNNTDISSSHTQPNKLPPHRLRPRPSKAALPLEAAATRMSSIKQDDTINLKEQAKGIFRRIFLSAKRNLTPAKPNKLTSRPSSFSSQRSRSQKNLGSQDSLNSSRPKISYPMKLHNSELSSFVSAQDPWEASVHASLLHRRATVRTSHSHARTMSCSNSRLSSGCPPSQESKRRSFNIQQRASKDSIPNPNPSLKTQQPPTAVAVTTSLNRSACTVRPKSAISQTAAANNNNANIKPSSFDGSYCSQRSHNHSFPPNRGSLYRHPLTRPLSLSHQSRRNSLMLSGDENVRLDGRTSTRRSSMASSNLTSNTSQLRQSWTTGRAILEPSPSQGPPALASSGSDERSSVITSGTTDQKSVSNSHRRPARNDWVGVIEEDITLTLMGCPQDQSPTTAPTTSHRASPPVSVAKFTLPPPTATPLQQLACIIPSPLLQMPLPSPSDALGMEPTPSLDASPQQGFRERASSTPPPPASTDAPLTSTSPSASTRTQDASAATEPLLLHVEPTPSTTPSSPGSVRLQPAKLPRPLSILFRPLGDPHLLDDPVDGNLMAGSDWYAELMTSVEQSISRLN</sequence>
<feature type="region of interest" description="Disordered" evidence="1">
    <location>
        <begin position="307"/>
        <end position="452"/>
    </location>
</feature>
<feature type="compositionally biased region" description="Polar residues" evidence="1">
    <location>
        <begin position="469"/>
        <end position="482"/>
    </location>
</feature>
<proteinExistence type="predicted"/>
<feature type="region of interest" description="Disordered" evidence="1">
    <location>
        <begin position="226"/>
        <end position="284"/>
    </location>
</feature>
<feature type="region of interest" description="Disordered" evidence="1">
    <location>
        <begin position="151"/>
        <end position="191"/>
    </location>
</feature>
<feature type="region of interest" description="Disordered" evidence="1">
    <location>
        <begin position="519"/>
        <end position="574"/>
    </location>
</feature>
<feature type="compositionally biased region" description="Polar residues" evidence="1">
    <location>
        <begin position="174"/>
        <end position="188"/>
    </location>
</feature>